<name>W6M2H5_9GAMM</name>
<dbReference type="STRING" id="1400863.BN873_20026"/>
<feature type="region of interest" description="Disordered" evidence="7">
    <location>
        <begin position="1"/>
        <end position="39"/>
    </location>
</feature>
<evidence type="ECO:0000256" key="5">
    <source>
        <dbReference type="ARBA" id="ARBA00023136"/>
    </source>
</evidence>
<feature type="compositionally biased region" description="Low complexity" evidence="7">
    <location>
        <begin position="431"/>
        <end position="443"/>
    </location>
</feature>
<dbReference type="SMART" id="SM00244">
    <property type="entry name" value="PHB"/>
    <property type="match status" value="1"/>
</dbReference>
<evidence type="ECO:0000256" key="3">
    <source>
        <dbReference type="ARBA" id="ARBA00022692"/>
    </source>
</evidence>
<organism evidence="9 10">
    <name type="scientific">Candidatus Competibacter denitrificans Run_A_D11</name>
    <dbReference type="NCBI Taxonomy" id="1400863"/>
    <lineage>
        <taxon>Bacteria</taxon>
        <taxon>Pseudomonadati</taxon>
        <taxon>Pseudomonadota</taxon>
        <taxon>Gammaproteobacteria</taxon>
        <taxon>Candidatus Competibacteraceae</taxon>
        <taxon>Candidatus Competibacter</taxon>
    </lineage>
</organism>
<proteinExistence type="inferred from homology"/>
<feature type="compositionally biased region" description="Basic and acidic residues" evidence="7">
    <location>
        <begin position="457"/>
        <end position="468"/>
    </location>
</feature>
<dbReference type="EMBL" id="CBTJ020000025">
    <property type="protein sequence ID" value="CDI01702.1"/>
    <property type="molecule type" value="Genomic_DNA"/>
</dbReference>
<dbReference type="AlphaFoldDB" id="W6M2H5"/>
<dbReference type="NCBIfam" id="TIGR01933">
    <property type="entry name" value="hflK"/>
    <property type="match status" value="1"/>
</dbReference>
<dbReference type="InterPro" id="IPR050710">
    <property type="entry name" value="Band7/mec-2_domain"/>
</dbReference>
<dbReference type="Gene3D" id="3.30.479.30">
    <property type="entry name" value="Band 7 domain"/>
    <property type="match status" value="1"/>
</dbReference>
<accession>W6M2H5</accession>
<dbReference type="InterPro" id="IPR001107">
    <property type="entry name" value="Band_7"/>
</dbReference>
<dbReference type="Pfam" id="PF12221">
    <property type="entry name" value="HflK_N"/>
    <property type="match status" value="1"/>
</dbReference>
<evidence type="ECO:0000313" key="10">
    <source>
        <dbReference type="Proteomes" id="UP000035760"/>
    </source>
</evidence>
<keyword evidence="3 6" id="KW-0812">Transmembrane</keyword>
<feature type="region of interest" description="Disordered" evidence="7">
    <location>
        <begin position="426"/>
        <end position="468"/>
    </location>
</feature>
<keyword evidence="9" id="KW-0645">Protease</keyword>
<dbReference type="InterPro" id="IPR020980">
    <property type="entry name" value="Membrane_HflK_N"/>
</dbReference>
<dbReference type="PANTHER" id="PTHR43327">
    <property type="entry name" value="STOMATIN-LIKE PROTEIN 2, MITOCHONDRIAL"/>
    <property type="match status" value="1"/>
</dbReference>
<evidence type="ECO:0000256" key="2">
    <source>
        <dbReference type="ARBA" id="ARBA00006971"/>
    </source>
</evidence>
<gene>
    <name evidence="9" type="primary">hflK</name>
    <name evidence="9" type="ORF">BN873_20026</name>
</gene>
<protein>
    <recommendedName>
        <fullName evidence="6">Protein HflK</fullName>
    </recommendedName>
</protein>
<evidence type="ECO:0000259" key="8">
    <source>
        <dbReference type="SMART" id="SM00244"/>
    </source>
</evidence>
<feature type="domain" description="Band 7" evidence="8">
    <location>
        <begin position="95"/>
        <end position="313"/>
    </location>
</feature>
<evidence type="ECO:0000256" key="7">
    <source>
        <dbReference type="SAM" id="MobiDB-lite"/>
    </source>
</evidence>
<feature type="transmembrane region" description="Helical" evidence="6">
    <location>
        <begin position="77"/>
        <end position="100"/>
    </location>
</feature>
<feature type="compositionally biased region" description="Basic and acidic residues" evidence="7">
    <location>
        <begin position="260"/>
        <end position="277"/>
    </location>
</feature>
<evidence type="ECO:0000313" key="9">
    <source>
        <dbReference type="EMBL" id="CDI01702.1"/>
    </source>
</evidence>
<dbReference type="GO" id="GO:0006508">
    <property type="term" value="P:proteolysis"/>
    <property type="evidence" value="ECO:0007669"/>
    <property type="project" value="UniProtKB-KW"/>
</dbReference>
<dbReference type="GO" id="GO:0016020">
    <property type="term" value="C:membrane"/>
    <property type="evidence" value="ECO:0007669"/>
    <property type="project" value="UniProtKB-SubCell"/>
</dbReference>
<keyword evidence="5 6" id="KW-0472">Membrane</keyword>
<dbReference type="SUPFAM" id="SSF117892">
    <property type="entry name" value="Band 7/SPFH domain"/>
    <property type="match status" value="1"/>
</dbReference>
<evidence type="ECO:0000256" key="1">
    <source>
        <dbReference type="ARBA" id="ARBA00004167"/>
    </source>
</evidence>
<dbReference type="GO" id="GO:0008233">
    <property type="term" value="F:peptidase activity"/>
    <property type="evidence" value="ECO:0007669"/>
    <property type="project" value="UniProtKB-KW"/>
</dbReference>
<keyword evidence="4 6" id="KW-1133">Transmembrane helix</keyword>
<sequence length="468" mass="50403">MNNPKDRNTILGYDMAWNEPGGGNRDPWSGGGRDQGPPDLEEVIRKLSDKFSALLGGRRGGGGGSSGSGGGSSSSGFAGIGLVVGAMAVIGWLIASIYIVDEGTRGVVLRFGRYLETTMPGPHLRIFPIDRVEIVNVEQRRFREVGYRSGGGGGGNRQPALRSVPKEALMLTQDENIVDVRLAVQYQINDPRSYLFNVFDPESVLVQVVESATRETIGKSTMDFVLTEGRSDIVANIKSLSQRILDNYPPGPLQLAGTLETKKKPDPAVDDGKDKKPPISANSGKGIGLQIITVVLQDAQPPEEVQDAFADAIKAREDEQRLKNEAEAYANEIIPRARGQAARRLQEAAAYKEQVIAQAQGEASRFAQLLGAYTKAPEVTRERLYLETVEAVLARTSKVLVDTRGTNNLLYLPLDRLFRPVEPVSGASVGTTATPAAEALPPTGQSPSSDGSAAATRLRDLNRSREVR</sequence>
<dbReference type="Proteomes" id="UP000035760">
    <property type="component" value="Unassembled WGS sequence"/>
</dbReference>
<comment type="subunit">
    <text evidence="6">HflC and HflK may interact to form a multimeric complex.</text>
</comment>
<feature type="compositionally biased region" description="Gly residues" evidence="7">
    <location>
        <begin position="20"/>
        <end position="34"/>
    </location>
</feature>
<comment type="caution">
    <text evidence="9">The sequence shown here is derived from an EMBL/GenBank/DDBJ whole genome shotgun (WGS) entry which is preliminary data.</text>
</comment>
<evidence type="ECO:0000256" key="4">
    <source>
        <dbReference type="ARBA" id="ARBA00022989"/>
    </source>
</evidence>
<dbReference type="InterPro" id="IPR010201">
    <property type="entry name" value="HflK"/>
</dbReference>
<keyword evidence="10" id="KW-1185">Reference proteome</keyword>
<evidence type="ECO:0000256" key="6">
    <source>
        <dbReference type="RuleBase" id="RU364113"/>
    </source>
</evidence>
<dbReference type="CDD" id="cd03404">
    <property type="entry name" value="SPFH_HflK"/>
    <property type="match status" value="1"/>
</dbReference>
<keyword evidence="9" id="KW-0378">Hydrolase</keyword>
<dbReference type="InterPro" id="IPR036013">
    <property type="entry name" value="Band_7/SPFH_dom_sf"/>
</dbReference>
<feature type="region of interest" description="Disordered" evidence="7">
    <location>
        <begin position="251"/>
        <end position="284"/>
    </location>
</feature>
<dbReference type="Pfam" id="PF01145">
    <property type="entry name" value="Band_7"/>
    <property type="match status" value="1"/>
</dbReference>
<reference evidence="9" key="2">
    <citation type="submission" date="2014-03" db="EMBL/GenBank/DDBJ databases">
        <title>Candidatus Competibacter-lineage genomes retrieved from metagenomes reveal functional metabolic diversity.</title>
        <authorList>
            <person name="McIlroy S.J."/>
            <person name="Albertsen M."/>
            <person name="Andresen E.K."/>
            <person name="Saunders A.M."/>
            <person name="Kristiansen R."/>
            <person name="Stokholm-Bjerregaard M."/>
            <person name="Nielsen K.L."/>
            <person name="Nielsen P.H."/>
        </authorList>
    </citation>
    <scope>NUCLEOTIDE SEQUENCE</scope>
    <source>
        <strain evidence="9">Run_A_D11</strain>
    </source>
</reference>
<comment type="subcellular location">
    <subcellularLocation>
        <location evidence="1">Membrane</location>
        <topology evidence="1">Single-pass membrane protein</topology>
    </subcellularLocation>
</comment>
<comment type="function">
    <text evidence="6">HflC and HflK could encode or regulate a protease.</text>
</comment>
<reference evidence="9" key="1">
    <citation type="submission" date="2013-07" db="EMBL/GenBank/DDBJ databases">
        <authorList>
            <person name="McIlroy S."/>
        </authorList>
    </citation>
    <scope>NUCLEOTIDE SEQUENCE [LARGE SCALE GENOMIC DNA]</scope>
    <source>
        <strain evidence="9">Run_A_D11</strain>
    </source>
</reference>
<dbReference type="PANTHER" id="PTHR43327:SF2">
    <property type="entry name" value="MODULATOR OF FTSH PROTEASE HFLK"/>
    <property type="match status" value="1"/>
</dbReference>
<comment type="similarity">
    <text evidence="2 6">Belongs to the band 7/mec-2 family. HflK subfamily.</text>
</comment>